<dbReference type="PIRSF" id="PIRSF037395">
    <property type="entry name" value="UCP037395_ABCper"/>
    <property type="match status" value="1"/>
</dbReference>
<organism evidence="2 3">
    <name type="scientific">Tessaracoccus palaemonis</name>
    <dbReference type="NCBI Taxonomy" id="2829499"/>
    <lineage>
        <taxon>Bacteria</taxon>
        <taxon>Bacillati</taxon>
        <taxon>Actinomycetota</taxon>
        <taxon>Actinomycetes</taxon>
        <taxon>Propionibacteriales</taxon>
        <taxon>Propionibacteriaceae</taxon>
        <taxon>Tessaracoccus</taxon>
    </lineage>
</organism>
<evidence type="ECO:0000256" key="1">
    <source>
        <dbReference type="SAM" id="Phobius"/>
    </source>
</evidence>
<feature type="transmembrane region" description="Helical" evidence="1">
    <location>
        <begin position="41"/>
        <end position="58"/>
    </location>
</feature>
<keyword evidence="1" id="KW-0472">Membrane</keyword>
<keyword evidence="1" id="KW-1133">Transmembrane helix</keyword>
<feature type="transmembrane region" description="Helical" evidence="1">
    <location>
        <begin position="134"/>
        <end position="152"/>
    </location>
</feature>
<accession>A0ABX8SLU2</accession>
<gene>
    <name evidence="2" type="ORF">KDB89_03720</name>
</gene>
<dbReference type="EMBL" id="CP079216">
    <property type="protein sequence ID" value="QXT63595.1"/>
    <property type="molecule type" value="Genomic_DNA"/>
</dbReference>
<protein>
    <submittedName>
        <fullName evidence="2">ECF transporter S component</fullName>
    </submittedName>
</protein>
<feature type="transmembrane region" description="Helical" evidence="1">
    <location>
        <begin position="209"/>
        <end position="235"/>
    </location>
</feature>
<feature type="transmembrane region" description="Helical" evidence="1">
    <location>
        <begin position="7"/>
        <end position="29"/>
    </location>
</feature>
<evidence type="ECO:0000313" key="3">
    <source>
        <dbReference type="Proteomes" id="UP000824504"/>
    </source>
</evidence>
<keyword evidence="1" id="KW-0812">Transmembrane</keyword>
<dbReference type="InterPro" id="IPR017196">
    <property type="entry name" value="ECF_substrate-spec_UCP037395"/>
</dbReference>
<name>A0ABX8SLU2_9ACTN</name>
<proteinExistence type="predicted"/>
<dbReference type="InterPro" id="IPR024529">
    <property type="entry name" value="ECF_trnsprt_substrate-spec"/>
</dbReference>
<feature type="transmembrane region" description="Helical" evidence="1">
    <location>
        <begin position="158"/>
        <end position="176"/>
    </location>
</feature>
<keyword evidence="3" id="KW-1185">Reference proteome</keyword>
<reference evidence="2 3" key="1">
    <citation type="submission" date="2021-07" db="EMBL/GenBank/DDBJ databases">
        <title>complete genome sequencing of Tessaracoccus sp.J1M15.</title>
        <authorList>
            <person name="Bae J.-W."/>
            <person name="Kim D.-y."/>
        </authorList>
    </citation>
    <scope>NUCLEOTIDE SEQUENCE [LARGE SCALE GENOMIC DNA]</scope>
    <source>
        <strain evidence="2 3">J1M15</strain>
    </source>
</reference>
<sequence length="258" mass="27509">MSRRVDLTSAAMLTLVAVASLLAFTWPLIVTPTASLDGNSQSPFVFAIILPVVIGIMVTQLTRGTIGVKALAMLGVLSALGALARPLGAGTAGIEFVFVPLLLGGRVFGATFGFLLGCTTMFTSALLTGGVGPWLPFQMLAFAFTGMFAGLLPRVRGWAEIAVLCVYAFVASFLYGMLVDLSFWPFNLGLGTQVSYVAGAPLLENLHRFLVWSLATSLGWNLGRAFTTIITLVLIGDPLLRILRRTNRVGRYEEDAST</sequence>
<dbReference type="RefSeq" id="WP_219083523.1">
    <property type="nucleotide sequence ID" value="NZ_CP079216.1"/>
</dbReference>
<dbReference type="Pfam" id="PF12822">
    <property type="entry name" value="ECF_trnsprt"/>
    <property type="match status" value="1"/>
</dbReference>
<dbReference type="Proteomes" id="UP000824504">
    <property type="component" value="Chromosome"/>
</dbReference>
<evidence type="ECO:0000313" key="2">
    <source>
        <dbReference type="EMBL" id="QXT63595.1"/>
    </source>
</evidence>